<dbReference type="PANTHER" id="PTHR42788">
    <property type="entry name" value="TAURINE IMPORT ATP-BINDING PROTEIN-RELATED"/>
    <property type="match status" value="1"/>
</dbReference>
<dbReference type="InterPro" id="IPR050166">
    <property type="entry name" value="ABC_transporter_ATP-bind"/>
</dbReference>
<dbReference type="PROSITE" id="PS00211">
    <property type="entry name" value="ABC_TRANSPORTER_1"/>
    <property type="match status" value="1"/>
</dbReference>
<evidence type="ECO:0000256" key="2">
    <source>
        <dbReference type="ARBA" id="ARBA00022741"/>
    </source>
</evidence>
<protein>
    <submittedName>
        <fullName evidence="5">ABC transporter ATP-binding protein</fullName>
    </submittedName>
</protein>
<dbReference type="InterPro" id="IPR027417">
    <property type="entry name" value="P-loop_NTPase"/>
</dbReference>
<dbReference type="Proteomes" id="UP001333996">
    <property type="component" value="Unassembled WGS sequence"/>
</dbReference>
<evidence type="ECO:0000313" key="6">
    <source>
        <dbReference type="Proteomes" id="UP001333996"/>
    </source>
</evidence>
<dbReference type="InterPro" id="IPR003593">
    <property type="entry name" value="AAA+_ATPase"/>
</dbReference>
<dbReference type="CDD" id="cd03293">
    <property type="entry name" value="ABC_NrtD_SsuB_transporters"/>
    <property type="match status" value="1"/>
</dbReference>
<evidence type="ECO:0000259" key="4">
    <source>
        <dbReference type="PROSITE" id="PS50893"/>
    </source>
</evidence>
<dbReference type="PANTHER" id="PTHR42788:SF13">
    <property type="entry name" value="ALIPHATIC SULFONATES IMPORT ATP-BINDING PROTEIN SSUB"/>
    <property type="match status" value="1"/>
</dbReference>
<dbReference type="RefSeq" id="WP_329509677.1">
    <property type="nucleotide sequence ID" value="NZ_BAAAYZ010000215.1"/>
</dbReference>
<organism evidence="5 6">
    <name type="scientific">Streptomyces chiangmaiensis</name>
    <dbReference type="NCBI Taxonomy" id="766497"/>
    <lineage>
        <taxon>Bacteria</taxon>
        <taxon>Bacillati</taxon>
        <taxon>Actinomycetota</taxon>
        <taxon>Actinomycetes</taxon>
        <taxon>Kitasatosporales</taxon>
        <taxon>Streptomycetaceae</taxon>
        <taxon>Streptomyces</taxon>
    </lineage>
</organism>
<sequence>MTSTDIAREGAVTGSIDAKCVTKSYNGRIALDSISFRVEPGQFYAVVGPSGCGKTTLLKIVHGLVRASSGEVHVNGLPVAEPCRSRAVVFQGDSLMPWRSVLDNIGFGLEMGGLKREQARAKARRYLELVELEDVAHYQPHQLSGGMRQRVNLARALAVEPEVLLMDEPFAALDAQTREVMQEELLRIWHQRSQTVMFVTHQIDEAVLLADRILVLGSRPGRVIRVVDVDLPRPRDLHMKRSAAFGELVEQVWSLISGEAQKESRRVQS</sequence>
<dbReference type="Gene3D" id="3.40.50.300">
    <property type="entry name" value="P-loop containing nucleotide triphosphate hydrolases"/>
    <property type="match status" value="1"/>
</dbReference>
<evidence type="ECO:0000256" key="1">
    <source>
        <dbReference type="ARBA" id="ARBA00022448"/>
    </source>
</evidence>
<keyword evidence="3 5" id="KW-0067">ATP-binding</keyword>
<dbReference type="InterPro" id="IPR017871">
    <property type="entry name" value="ABC_transporter-like_CS"/>
</dbReference>
<evidence type="ECO:0000256" key="3">
    <source>
        <dbReference type="ARBA" id="ARBA00022840"/>
    </source>
</evidence>
<keyword evidence="2" id="KW-0547">Nucleotide-binding</keyword>
<keyword evidence="1" id="KW-0813">Transport</keyword>
<evidence type="ECO:0000313" key="5">
    <source>
        <dbReference type="EMBL" id="MED7825262.1"/>
    </source>
</evidence>
<dbReference type="GO" id="GO:0005524">
    <property type="term" value="F:ATP binding"/>
    <property type="evidence" value="ECO:0007669"/>
    <property type="project" value="UniProtKB-KW"/>
</dbReference>
<proteinExistence type="predicted"/>
<accession>A0ABU7FNF7</accession>
<dbReference type="PROSITE" id="PS50893">
    <property type="entry name" value="ABC_TRANSPORTER_2"/>
    <property type="match status" value="1"/>
</dbReference>
<dbReference type="EMBL" id="JAYWVC010000102">
    <property type="protein sequence ID" value="MED7825262.1"/>
    <property type="molecule type" value="Genomic_DNA"/>
</dbReference>
<dbReference type="InterPro" id="IPR003439">
    <property type="entry name" value="ABC_transporter-like_ATP-bd"/>
</dbReference>
<gene>
    <name evidence="5" type="ORF">VXC91_25560</name>
</gene>
<reference evidence="5" key="1">
    <citation type="submission" date="2024-01" db="EMBL/GenBank/DDBJ databases">
        <title>First draft genome sequence data of TA4-1, the type strain of Gram-positive actinobacterium Streptomyces chiangmaiensis.</title>
        <authorList>
            <person name="Yasawong M."/>
            <person name="Nantapong N."/>
        </authorList>
    </citation>
    <scope>NUCLEOTIDE SEQUENCE</scope>
    <source>
        <strain evidence="5">TA4-1</strain>
    </source>
</reference>
<name>A0ABU7FNF7_9ACTN</name>
<dbReference type="Pfam" id="PF00005">
    <property type="entry name" value="ABC_tran"/>
    <property type="match status" value="1"/>
</dbReference>
<dbReference type="SMART" id="SM00382">
    <property type="entry name" value="AAA"/>
    <property type="match status" value="1"/>
</dbReference>
<keyword evidence="6" id="KW-1185">Reference proteome</keyword>
<comment type="caution">
    <text evidence="5">The sequence shown here is derived from an EMBL/GenBank/DDBJ whole genome shotgun (WGS) entry which is preliminary data.</text>
</comment>
<dbReference type="SUPFAM" id="SSF52540">
    <property type="entry name" value="P-loop containing nucleoside triphosphate hydrolases"/>
    <property type="match status" value="1"/>
</dbReference>
<feature type="domain" description="ABC transporter" evidence="4">
    <location>
        <begin position="16"/>
        <end position="243"/>
    </location>
</feature>